<dbReference type="SUPFAM" id="SSF48371">
    <property type="entry name" value="ARM repeat"/>
    <property type="match status" value="1"/>
</dbReference>
<feature type="compositionally biased region" description="Acidic residues" evidence="1">
    <location>
        <begin position="112"/>
        <end position="121"/>
    </location>
</feature>
<dbReference type="InterPro" id="IPR016024">
    <property type="entry name" value="ARM-type_fold"/>
</dbReference>
<name>A0AAV4LPH5_BABCB</name>
<gene>
    <name evidence="2" type="ORF">BcabD6B2_14160</name>
</gene>
<feature type="compositionally biased region" description="Basic residues" evidence="1">
    <location>
        <begin position="53"/>
        <end position="67"/>
    </location>
</feature>
<organism evidence="2 3">
    <name type="scientific">Babesia caballi</name>
    <dbReference type="NCBI Taxonomy" id="5871"/>
    <lineage>
        <taxon>Eukaryota</taxon>
        <taxon>Sar</taxon>
        <taxon>Alveolata</taxon>
        <taxon>Apicomplexa</taxon>
        <taxon>Aconoidasida</taxon>
        <taxon>Piroplasmida</taxon>
        <taxon>Babesiidae</taxon>
        <taxon>Babesia</taxon>
    </lineage>
</organism>
<dbReference type="Proteomes" id="UP001497744">
    <property type="component" value="Unassembled WGS sequence"/>
</dbReference>
<dbReference type="Gene3D" id="1.25.10.10">
    <property type="entry name" value="Leucine-rich Repeat Variant"/>
    <property type="match status" value="1"/>
</dbReference>
<evidence type="ECO:0000313" key="2">
    <source>
        <dbReference type="EMBL" id="GIX61981.1"/>
    </source>
</evidence>
<evidence type="ECO:0000313" key="3">
    <source>
        <dbReference type="Proteomes" id="UP001497744"/>
    </source>
</evidence>
<dbReference type="GeneID" id="94193464"/>
<feature type="compositionally biased region" description="Basic residues" evidence="1">
    <location>
        <begin position="1"/>
        <end position="19"/>
    </location>
</feature>
<dbReference type="RefSeq" id="XP_067714052.1">
    <property type="nucleotide sequence ID" value="XM_067857951.1"/>
</dbReference>
<proteinExistence type="predicted"/>
<dbReference type="InterPro" id="IPR011989">
    <property type="entry name" value="ARM-like"/>
</dbReference>
<feature type="region of interest" description="Disordered" evidence="1">
    <location>
        <begin position="1"/>
        <end position="71"/>
    </location>
</feature>
<keyword evidence="3" id="KW-1185">Reference proteome</keyword>
<accession>A0AAV4LPH5</accession>
<protein>
    <submittedName>
        <fullName evidence="2">ARM repeat containing protein, putative</fullName>
    </submittedName>
</protein>
<evidence type="ECO:0000256" key="1">
    <source>
        <dbReference type="SAM" id="MobiDB-lite"/>
    </source>
</evidence>
<comment type="caution">
    <text evidence="2">The sequence shown here is derived from an EMBL/GenBank/DDBJ whole genome shotgun (WGS) entry which is preliminary data.</text>
</comment>
<reference evidence="2 3" key="1">
    <citation type="submission" date="2021-06" db="EMBL/GenBank/DDBJ databases">
        <title>Genome sequence of Babesia caballi.</title>
        <authorList>
            <person name="Yamagishi J."/>
            <person name="Kidaka T."/>
            <person name="Ochi A."/>
        </authorList>
    </citation>
    <scope>NUCLEOTIDE SEQUENCE [LARGE SCALE GENOMIC DNA]</scope>
    <source>
        <strain evidence="2">USDA-D6B2</strain>
    </source>
</reference>
<dbReference type="AlphaFoldDB" id="A0AAV4LPH5"/>
<dbReference type="EMBL" id="BPLF01000001">
    <property type="protein sequence ID" value="GIX61981.1"/>
    <property type="molecule type" value="Genomic_DNA"/>
</dbReference>
<feature type="region of interest" description="Disordered" evidence="1">
    <location>
        <begin position="103"/>
        <end position="125"/>
    </location>
</feature>
<sequence>MRGSRSHGRPHCRALRRHGGPSPGAQQPRGRPRAAFRAREGLQQCAARESVRARRRWRTRKLPRGTRSRPQGCLVTSLELETPCNTQLYSKIKIALDSAYMRSQSKERESSSDSDDEPSPEEQERTLLPFKGYKKILLRGYFLFVRESFEHTSFTSGSMTRLQDIERGISISVTLRDPRAVHYPELGRVPDLYKYSRGFLHELAVVEVLVDGLYNKRMNLNNDLATWSCYHLLVKTDSSLVAFFMFRRMHMPPMFDMCQDISVRFDMPLSSRSPAASQHPNAGAQGQKTPLFYNEICTTANSITASDPYNMWYVPLARRKGRRRYKDLIQLRLDSLRFDHAMYAFLKRQGGIVPSYQKLVKGFVLAVLRLLPHAHVDPHLVQRLKDPVALASDEPMDYVYNIKALMFGIGDADESADRRELINRFDMRLADYIGICIDELLAGSHLSLAILTRYLNSMEDDFYKQVTRVLAARDSCQKLRDVAAYLMHFRSNDFSKEYSPALLDKMIDAYRIDRGVFAWSEVVFNHHATSRMIEEGFFIHQYAEDLRHLEGTWNPYVNLVTDLIEQYRDDVIMERVLKKFLDIPQPADASYLPLLKCLIGMLRRHSGNYKMVVIITSILTNFSFHSAVFKDHVIRYGVATVLIDNMLSNEDQIVLSTLKLMINVTKTPEHQQEFISHGVISNFITVLEVPPRHRTWSPLAQKYYARHIEIIGYSAGVLGQLFNSGVVRLTPNQLEYITEVMIFSFHVGSSNPTVMVMIMFCLKKLPKSGAMYIRIGRHVIRSIAMNLKLYRDDDFVVNSLELLLDLTTRVHNCAAMRLLGVLEAIEEVPLNDTLVQIANKLKERIMRKTRCLDITT</sequence>